<feature type="region of interest" description="Disordered" evidence="1">
    <location>
        <begin position="269"/>
        <end position="292"/>
    </location>
</feature>
<evidence type="ECO:0000313" key="2">
    <source>
        <dbReference type="EMBL" id="CAG8730834.1"/>
    </source>
</evidence>
<accession>A0A9N9NGA0</accession>
<comment type="caution">
    <text evidence="2">The sequence shown here is derived from an EMBL/GenBank/DDBJ whole genome shotgun (WGS) entry which is preliminary data.</text>
</comment>
<gene>
    <name evidence="2" type="ORF">FMOSSE_LOCUS15641</name>
</gene>
<reference evidence="2" key="1">
    <citation type="submission" date="2021-06" db="EMBL/GenBank/DDBJ databases">
        <authorList>
            <person name="Kallberg Y."/>
            <person name="Tangrot J."/>
            <person name="Rosling A."/>
        </authorList>
    </citation>
    <scope>NUCLEOTIDE SEQUENCE</scope>
    <source>
        <strain evidence="2">87-6 pot B 2015</strain>
    </source>
</reference>
<keyword evidence="3" id="KW-1185">Reference proteome</keyword>
<organism evidence="2 3">
    <name type="scientific">Funneliformis mosseae</name>
    <name type="common">Endomycorrhizal fungus</name>
    <name type="synonym">Glomus mosseae</name>
    <dbReference type="NCBI Taxonomy" id="27381"/>
    <lineage>
        <taxon>Eukaryota</taxon>
        <taxon>Fungi</taxon>
        <taxon>Fungi incertae sedis</taxon>
        <taxon>Mucoromycota</taxon>
        <taxon>Glomeromycotina</taxon>
        <taxon>Glomeromycetes</taxon>
        <taxon>Glomerales</taxon>
        <taxon>Glomeraceae</taxon>
        <taxon>Funneliformis</taxon>
    </lineage>
</organism>
<dbReference type="AlphaFoldDB" id="A0A9N9NGA0"/>
<feature type="region of interest" description="Disordered" evidence="1">
    <location>
        <begin position="188"/>
        <end position="218"/>
    </location>
</feature>
<proteinExistence type="predicted"/>
<evidence type="ECO:0000313" key="3">
    <source>
        <dbReference type="Proteomes" id="UP000789375"/>
    </source>
</evidence>
<feature type="non-terminal residue" evidence="2">
    <location>
        <position position="292"/>
    </location>
</feature>
<protein>
    <submittedName>
        <fullName evidence="2">7858_t:CDS:1</fullName>
    </submittedName>
</protein>
<feature type="compositionally biased region" description="Basic and acidic residues" evidence="1">
    <location>
        <begin position="202"/>
        <end position="218"/>
    </location>
</feature>
<dbReference type="Proteomes" id="UP000789375">
    <property type="component" value="Unassembled WGS sequence"/>
</dbReference>
<feature type="non-terminal residue" evidence="2">
    <location>
        <position position="1"/>
    </location>
</feature>
<dbReference type="EMBL" id="CAJVPP010016850">
    <property type="protein sequence ID" value="CAG8730834.1"/>
    <property type="molecule type" value="Genomic_DNA"/>
</dbReference>
<name>A0A9N9NGA0_FUNMO</name>
<sequence>ILAYFKEYTDWSLISFLKFRKDLDNFTGDKATEHFNYRTALERIILLDASNHIKAKESLFRFEWGPPPSKYISVYILLHVATRGSASLGEKSSKSVEKFWTTTKMESIKLNYSMYALDQTIHEKKEIHSIITDGTIADINQVYQCKENSSYQNNNFDESPMYDDHDESYEIDNFFKSPSEKKSSTLFLQKKDNSAKRQQKSSNERGSNEADDEKDKVESEACDSIFISEENDDSGFFSLGSQPISFCDTEGLANLKFTTTKVQELPGRNKDEIQKTITDGSENKPFLVSEEE</sequence>
<evidence type="ECO:0000256" key="1">
    <source>
        <dbReference type="SAM" id="MobiDB-lite"/>
    </source>
</evidence>